<evidence type="ECO:0000256" key="3">
    <source>
        <dbReference type="ARBA" id="ARBA00023157"/>
    </source>
</evidence>
<comment type="similarity">
    <text evidence="1">Belongs to the thaumatin family.</text>
</comment>
<organism evidence="5 6">
    <name type="scientific">Solanum commersonii</name>
    <name type="common">Commerson's wild potato</name>
    <name type="synonym">Commerson's nightshade</name>
    <dbReference type="NCBI Taxonomy" id="4109"/>
    <lineage>
        <taxon>Eukaryota</taxon>
        <taxon>Viridiplantae</taxon>
        <taxon>Streptophyta</taxon>
        <taxon>Embryophyta</taxon>
        <taxon>Tracheophyta</taxon>
        <taxon>Spermatophyta</taxon>
        <taxon>Magnoliopsida</taxon>
        <taxon>eudicotyledons</taxon>
        <taxon>Gunneridae</taxon>
        <taxon>Pentapetalae</taxon>
        <taxon>asterids</taxon>
        <taxon>lamiids</taxon>
        <taxon>Solanales</taxon>
        <taxon>Solanaceae</taxon>
        <taxon>Solanoideae</taxon>
        <taxon>Solaneae</taxon>
        <taxon>Solanum</taxon>
    </lineage>
</organism>
<dbReference type="AlphaFoldDB" id="A0A9J5XXS6"/>
<dbReference type="InterPro" id="IPR037176">
    <property type="entry name" value="Osmotin/thaumatin-like_sf"/>
</dbReference>
<keyword evidence="3" id="KW-1015">Disulfide bond</keyword>
<evidence type="ECO:0000256" key="4">
    <source>
        <dbReference type="SAM" id="SignalP"/>
    </source>
</evidence>
<dbReference type="SUPFAM" id="SSF49870">
    <property type="entry name" value="Osmotin, thaumatin-like protein"/>
    <property type="match status" value="2"/>
</dbReference>
<evidence type="ECO:0000256" key="2">
    <source>
        <dbReference type="ARBA" id="ARBA00022729"/>
    </source>
</evidence>
<dbReference type="InterPro" id="IPR001938">
    <property type="entry name" value="Thaumatin"/>
</dbReference>
<dbReference type="EMBL" id="JACXVP010000008">
    <property type="protein sequence ID" value="KAG5593147.1"/>
    <property type="molecule type" value="Genomic_DNA"/>
</dbReference>
<dbReference type="PRINTS" id="PR00347">
    <property type="entry name" value="THAUMATIN"/>
</dbReference>
<dbReference type="PROSITE" id="PS00316">
    <property type="entry name" value="THAUMATIN_1"/>
    <property type="match status" value="2"/>
</dbReference>
<dbReference type="Gene3D" id="2.60.110.10">
    <property type="entry name" value="Thaumatin"/>
    <property type="match status" value="2"/>
</dbReference>
<dbReference type="CDD" id="cd09217">
    <property type="entry name" value="TLP-P"/>
    <property type="match status" value="2"/>
</dbReference>
<evidence type="ECO:0000256" key="1">
    <source>
        <dbReference type="ARBA" id="ARBA00010607"/>
    </source>
</evidence>
<keyword evidence="6" id="KW-1185">Reference proteome</keyword>
<accession>A0A9J5XXS6</accession>
<dbReference type="Proteomes" id="UP000824120">
    <property type="component" value="Chromosome 8"/>
</dbReference>
<feature type="chain" id="PRO_5039954325" description="Osmotin-like protein" evidence="4">
    <location>
        <begin position="22"/>
        <end position="496"/>
    </location>
</feature>
<dbReference type="Pfam" id="PF00314">
    <property type="entry name" value="Thaumatin"/>
    <property type="match status" value="2"/>
</dbReference>
<dbReference type="FunFam" id="2.60.110.10:FF:000003">
    <property type="entry name" value="Thaumatin I"/>
    <property type="match status" value="2"/>
</dbReference>
<evidence type="ECO:0000313" key="5">
    <source>
        <dbReference type="EMBL" id="KAG5593147.1"/>
    </source>
</evidence>
<dbReference type="PROSITE" id="PS51367">
    <property type="entry name" value="THAUMATIN_2"/>
    <property type="match status" value="2"/>
</dbReference>
<reference evidence="5 6" key="1">
    <citation type="submission" date="2020-09" db="EMBL/GenBank/DDBJ databases">
        <title>De no assembly of potato wild relative species, Solanum commersonii.</title>
        <authorList>
            <person name="Cho K."/>
        </authorList>
    </citation>
    <scope>NUCLEOTIDE SEQUENCE [LARGE SCALE GENOMIC DNA]</scope>
    <source>
        <strain evidence="5">LZ3.2</strain>
        <tissue evidence="5">Leaf</tissue>
    </source>
</reference>
<evidence type="ECO:0008006" key="7">
    <source>
        <dbReference type="Google" id="ProtNLM"/>
    </source>
</evidence>
<name>A0A9J5XXS6_SOLCO</name>
<keyword evidence="2 4" id="KW-0732">Signal</keyword>
<comment type="caution">
    <text evidence="5">The sequence shown here is derived from an EMBL/GenBank/DDBJ whole genome shotgun (WGS) entry which is preliminary data.</text>
</comment>
<dbReference type="OrthoDB" id="430315at2759"/>
<proteinExistence type="inferred from homology"/>
<dbReference type="InterPro" id="IPR017949">
    <property type="entry name" value="Thaumatin_CS"/>
</dbReference>
<dbReference type="SMART" id="SM00205">
    <property type="entry name" value="THN"/>
    <property type="match status" value="2"/>
</dbReference>
<sequence>MGYLRSSFIFSLLAFVTYTYAATIEVRNNCPYTVWAASTPIGGGRRLNKGQTWVINAPRGTKMARIWGRTGCNFNAAGRGSCQTGDCGGVLQCTGWGKPPNTLAEYALDQFSNLDFWDISLVDGFNIPMTFAPTKPSAGKCHAIHCTANINGECPRALKVPGGCNNPCTTFGGQQYCCTQGPCGPTELSKFFKKRCPDAYSYPQDDPTSTFTCPSGSTNYRVVFCPNGVADPNFPLEMPASTDEVANSTSMAYLRSSFVFFLLAFVTYTYAATIEVRNNCPYTVWAASTPIGGGRRLDRGQTWVINAPRGTKMARIWGRTNCNFDGAGRGSCQTGDCGGVLQCTGWGKPPNTLAEYALDQFSNLDFWDISLVDGFNIPMTFAPTNPSGGKCHAIHCTANINGECPGSLRVPGGCNNPCTTFGGQQYCCTQGPCGPTDLSRFFKQRCPDAYSYPQDDPTSTFTCPSGSTNYRVVFCPNGVTSPNFPLEMPASDEEAK</sequence>
<evidence type="ECO:0000313" key="6">
    <source>
        <dbReference type="Proteomes" id="UP000824120"/>
    </source>
</evidence>
<gene>
    <name evidence="5" type="ORF">H5410_043661</name>
</gene>
<protein>
    <recommendedName>
        <fullName evidence="7">Osmotin-like protein</fullName>
    </recommendedName>
</protein>
<feature type="signal peptide" evidence="4">
    <location>
        <begin position="1"/>
        <end position="21"/>
    </location>
</feature>
<dbReference type="PANTHER" id="PTHR31048">
    <property type="entry name" value="OS03G0233200 PROTEIN"/>
    <property type="match status" value="1"/>
</dbReference>